<evidence type="ECO:0000313" key="3">
    <source>
        <dbReference type="EMBL" id="MBC8627210.1"/>
    </source>
</evidence>
<comment type="caution">
    <text evidence="3">The sequence shown here is derived from an EMBL/GenBank/DDBJ whole genome shotgun (WGS) entry which is preliminary data.</text>
</comment>
<gene>
    <name evidence="3" type="ORF">H8712_00965</name>
</gene>
<dbReference type="Proteomes" id="UP000661649">
    <property type="component" value="Unassembled WGS sequence"/>
</dbReference>
<proteinExistence type="inferred from homology"/>
<dbReference type="NCBIfam" id="TIGR00350">
    <property type="entry name" value="lytR_cpsA_psr"/>
    <property type="match status" value="1"/>
</dbReference>
<dbReference type="InterPro" id="IPR050922">
    <property type="entry name" value="LytR/CpsA/Psr_CW_biosynth"/>
</dbReference>
<dbReference type="PANTHER" id="PTHR33392">
    <property type="entry name" value="POLYISOPRENYL-TEICHOIC ACID--PEPTIDOGLYCAN TEICHOIC ACID TRANSFERASE TAGU"/>
    <property type="match status" value="1"/>
</dbReference>
<evidence type="ECO:0000313" key="4">
    <source>
        <dbReference type="Proteomes" id="UP000661649"/>
    </source>
</evidence>
<dbReference type="Gene3D" id="3.40.630.190">
    <property type="entry name" value="LCP protein"/>
    <property type="match status" value="1"/>
</dbReference>
<accession>A0ABR7P8P7</accession>
<dbReference type="Pfam" id="PF03816">
    <property type="entry name" value="LytR_cpsA_psr"/>
    <property type="match status" value="1"/>
</dbReference>
<organism evidence="3 4">
    <name type="scientific">Blautia stercoris</name>
    <dbReference type="NCBI Taxonomy" id="871664"/>
    <lineage>
        <taxon>Bacteria</taxon>
        <taxon>Bacillati</taxon>
        <taxon>Bacillota</taxon>
        <taxon>Clostridia</taxon>
        <taxon>Lachnospirales</taxon>
        <taxon>Lachnospiraceae</taxon>
        <taxon>Blautia</taxon>
    </lineage>
</organism>
<evidence type="ECO:0000259" key="2">
    <source>
        <dbReference type="Pfam" id="PF03816"/>
    </source>
</evidence>
<dbReference type="InterPro" id="IPR004474">
    <property type="entry name" value="LytR_CpsA_psr"/>
</dbReference>
<name>A0ABR7P8P7_9FIRM</name>
<sequence>MKNKSGKIVAVAVLGLAGILCIALLTAGYLKKTSTAKKASQNKQTSQAEVSQASDNTIEYNGHKYEYNTDLENYLFIGVDKKEEVTLQDTPGTAGQADCVMILSANKQTKKVKVLQVSRDSMTDVDIYDTNGNYYTSVRAQIATQYAYGDGKQSSCLAMEKTVSELLYDLPIAGYVSLDIAGIHAINDAVGGVTITVPEDYTYIDSAFQKGAEITLTGDLAELYVRYRDINQEGSNNERMRRQTQYIPALISTIRKNTSGIASYYNLYKDVLAPYMVTDLGETQIDRLSSYELEEETEYVPGEVVPGEINEEFHVNEEQLRDLLINMFYKSVE</sequence>
<dbReference type="EMBL" id="JACRTP010000001">
    <property type="protein sequence ID" value="MBC8627210.1"/>
    <property type="molecule type" value="Genomic_DNA"/>
</dbReference>
<dbReference type="RefSeq" id="WP_187558049.1">
    <property type="nucleotide sequence ID" value="NZ_JACRTP010000001.1"/>
</dbReference>
<dbReference type="PANTHER" id="PTHR33392:SF6">
    <property type="entry name" value="POLYISOPRENYL-TEICHOIC ACID--PEPTIDOGLYCAN TEICHOIC ACID TRANSFERASE TAGU"/>
    <property type="match status" value="1"/>
</dbReference>
<comment type="similarity">
    <text evidence="1">Belongs to the LytR/CpsA/Psr (LCP) family.</text>
</comment>
<protein>
    <submittedName>
        <fullName evidence="3">LCP family protein</fullName>
    </submittedName>
</protein>
<keyword evidence="4" id="KW-1185">Reference proteome</keyword>
<evidence type="ECO:0000256" key="1">
    <source>
        <dbReference type="ARBA" id="ARBA00006068"/>
    </source>
</evidence>
<feature type="domain" description="Cell envelope-related transcriptional attenuator" evidence="2">
    <location>
        <begin position="97"/>
        <end position="254"/>
    </location>
</feature>
<reference evidence="3 4" key="1">
    <citation type="submission" date="2020-08" db="EMBL/GenBank/DDBJ databases">
        <title>Genome public.</title>
        <authorList>
            <person name="Liu C."/>
            <person name="Sun Q."/>
        </authorList>
    </citation>
    <scope>NUCLEOTIDE SEQUENCE [LARGE SCALE GENOMIC DNA]</scope>
    <source>
        <strain evidence="3 4">3_YM_SP_D4_24.mj</strain>
    </source>
</reference>